<protein>
    <submittedName>
        <fullName evidence="6">LacI family transcriptional regulator</fullName>
    </submittedName>
</protein>
<reference evidence="6 7" key="1">
    <citation type="submission" date="2019-03" db="EMBL/GenBank/DDBJ databases">
        <title>Genomic Encyclopedia of Type Strains, Phase IV (KMG-IV): sequencing the most valuable type-strain genomes for metagenomic binning, comparative biology and taxonomic classification.</title>
        <authorList>
            <person name="Goeker M."/>
        </authorList>
    </citation>
    <scope>NUCLEOTIDE SEQUENCE [LARGE SCALE GENOMIC DNA]</scope>
    <source>
        <strain evidence="6 7">DSM 25964</strain>
    </source>
</reference>
<dbReference type="Gene3D" id="1.10.260.40">
    <property type="entry name" value="lambda repressor-like DNA-binding domains"/>
    <property type="match status" value="1"/>
</dbReference>
<dbReference type="GO" id="GO:0000976">
    <property type="term" value="F:transcription cis-regulatory region binding"/>
    <property type="evidence" value="ECO:0007669"/>
    <property type="project" value="TreeGrafter"/>
</dbReference>
<feature type="domain" description="HTH cro/C1-type" evidence="5">
    <location>
        <begin position="1"/>
        <end position="47"/>
    </location>
</feature>
<gene>
    <name evidence="6" type="ORF">C8D99_104162</name>
</gene>
<keyword evidence="7" id="KW-1185">Reference proteome</keyword>
<keyword evidence="1" id="KW-0805">Transcription regulation</keyword>
<dbReference type="PROSITE" id="PS50932">
    <property type="entry name" value="HTH_LACI_2"/>
    <property type="match status" value="1"/>
</dbReference>
<accession>A0A4R8MCI2</accession>
<dbReference type="InterPro" id="IPR000843">
    <property type="entry name" value="HTH_LacI"/>
</dbReference>
<comment type="caution">
    <text evidence="6">The sequence shown here is derived from an EMBL/GenBank/DDBJ whole genome shotgun (WGS) entry which is preliminary data.</text>
</comment>
<dbReference type="CDD" id="cd01392">
    <property type="entry name" value="HTH_LacI"/>
    <property type="match status" value="1"/>
</dbReference>
<name>A0A4R8MCI2_9BACT</name>
<dbReference type="SUPFAM" id="SSF47413">
    <property type="entry name" value="lambda repressor-like DNA-binding domains"/>
    <property type="match status" value="1"/>
</dbReference>
<organism evidence="6 7">
    <name type="scientific">Aminivibrio pyruvatiphilus</name>
    <dbReference type="NCBI Taxonomy" id="1005740"/>
    <lineage>
        <taxon>Bacteria</taxon>
        <taxon>Thermotogati</taxon>
        <taxon>Synergistota</taxon>
        <taxon>Synergistia</taxon>
        <taxon>Synergistales</taxon>
        <taxon>Aminobacteriaceae</taxon>
        <taxon>Aminivibrio</taxon>
    </lineage>
</organism>
<evidence type="ECO:0000313" key="7">
    <source>
        <dbReference type="Proteomes" id="UP000295066"/>
    </source>
</evidence>
<evidence type="ECO:0000259" key="4">
    <source>
        <dbReference type="PROSITE" id="PS50932"/>
    </source>
</evidence>
<dbReference type="PANTHER" id="PTHR30146:SF109">
    <property type="entry name" value="HTH-TYPE TRANSCRIPTIONAL REGULATOR GALS"/>
    <property type="match status" value="1"/>
</dbReference>
<keyword evidence="2" id="KW-0238">DNA-binding</keyword>
<sequence>MEDVARLAGVNKATVSRALRGDSRISQATRERVWKIAKELGYRLDLAASSLSGGKTGIAALVLDEMDPWLTGPFMEGLNRVLSRAGLDLLLKLPGFCPGELFPSLEARHVDCILWAGREDHGHESRGAISSTPLVTAGFSLPHTPAVLISPGRTMERLKTLAGKTAKLRYREGGGALLFPFLSRMIDPWAEGEDQVFSVLDGTDLPPPAEPQGVFCARPGVRPPRGMHALEWPAFEFGVTAGRILVNVLQGQSSVPEVTYLVPSLKSPEGETLPYVK</sequence>
<dbReference type="SMART" id="SM00354">
    <property type="entry name" value="HTH_LACI"/>
    <property type="match status" value="1"/>
</dbReference>
<dbReference type="EMBL" id="SORI01000004">
    <property type="protein sequence ID" value="TDY61917.1"/>
    <property type="molecule type" value="Genomic_DNA"/>
</dbReference>
<dbReference type="Gene3D" id="3.40.50.2300">
    <property type="match status" value="1"/>
</dbReference>
<dbReference type="GO" id="GO:0003700">
    <property type="term" value="F:DNA-binding transcription factor activity"/>
    <property type="evidence" value="ECO:0007669"/>
    <property type="project" value="TreeGrafter"/>
</dbReference>
<evidence type="ECO:0000313" key="6">
    <source>
        <dbReference type="EMBL" id="TDY61917.1"/>
    </source>
</evidence>
<dbReference type="Proteomes" id="UP000295066">
    <property type="component" value="Unassembled WGS sequence"/>
</dbReference>
<keyword evidence="3" id="KW-0804">Transcription</keyword>
<dbReference type="PANTHER" id="PTHR30146">
    <property type="entry name" value="LACI-RELATED TRANSCRIPTIONAL REPRESSOR"/>
    <property type="match status" value="1"/>
</dbReference>
<dbReference type="PROSITE" id="PS50943">
    <property type="entry name" value="HTH_CROC1"/>
    <property type="match status" value="1"/>
</dbReference>
<evidence type="ECO:0000256" key="3">
    <source>
        <dbReference type="ARBA" id="ARBA00023163"/>
    </source>
</evidence>
<evidence type="ECO:0000259" key="5">
    <source>
        <dbReference type="PROSITE" id="PS50943"/>
    </source>
</evidence>
<dbReference type="InterPro" id="IPR001387">
    <property type="entry name" value="Cro/C1-type_HTH"/>
</dbReference>
<evidence type="ECO:0000256" key="2">
    <source>
        <dbReference type="ARBA" id="ARBA00023125"/>
    </source>
</evidence>
<evidence type="ECO:0000256" key="1">
    <source>
        <dbReference type="ARBA" id="ARBA00023015"/>
    </source>
</evidence>
<dbReference type="Pfam" id="PF00356">
    <property type="entry name" value="LacI"/>
    <property type="match status" value="1"/>
</dbReference>
<dbReference type="AlphaFoldDB" id="A0A4R8MCI2"/>
<feature type="domain" description="HTH lacI-type" evidence="4">
    <location>
        <begin position="1"/>
        <end position="53"/>
    </location>
</feature>
<dbReference type="InterPro" id="IPR010982">
    <property type="entry name" value="Lambda_DNA-bd_dom_sf"/>
</dbReference>
<proteinExistence type="predicted"/>